<evidence type="ECO:0000256" key="5">
    <source>
        <dbReference type="ARBA" id="ARBA00022741"/>
    </source>
</evidence>
<protein>
    <submittedName>
        <fullName evidence="12">Type I secretion system permease/ATPase</fullName>
    </submittedName>
</protein>
<feature type="domain" description="ABC transporter" evidence="10">
    <location>
        <begin position="331"/>
        <end position="566"/>
    </location>
</feature>
<feature type="transmembrane region" description="Helical" evidence="9">
    <location>
        <begin position="57"/>
        <end position="76"/>
    </location>
</feature>
<dbReference type="CDD" id="cd18586">
    <property type="entry name" value="ABC_6TM_PrtD_like"/>
    <property type="match status" value="1"/>
</dbReference>
<evidence type="ECO:0000259" key="11">
    <source>
        <dbReference type="PROSITE" id="PS50929"/>
    </source>
</evidence>
<dbReference type="Gene3D" id="3.40.50.300">
    <property type="entry name" value="P-loop containing nucleotide triphosphate hydrolases"/>
    <property type="match status" value="1"/>
</dbReference>
<gene>
    <name evidence="12" type="ORF">EJO50_15910</name>
</gene>
<dbReference type="InterPro" id="IPR039421">
    <property type="entry name" value="Type_1_exporter"/>
</dbReference>
<dbReference type="SUPFAM" id="SSF52540">
    <property type="entry name" value="P-loop containing nucleoside triphosphate hydrolases"/>
    <property type="match status" value="1"/>
</dbReference>
<reference evidence="12 13" key="1">
    <citation type="submission" date="2018-12" db="EMBL/GenBank/DDBJ databases">
        <title>Complete genome sequence of Iodobacter sp. H11R3.</title>
        <authorList>
            <person name="Bae J.-W."/>
        </authorList>
    </citation>
    <scope>NUCLEOTIDE SEQUENCE [LARGE SCALE GENOMIC DNA]</scope>
    <source>
        <strain evidence="12 13">H11R3</strain>
    </source>
</reference>
<dbReference type="GO" id="GO:0005524">
    <property type="term" value="F:ATP binding"/>
    <property type="evidence" value="ECO:0007669"/>
    <property type="project" value="UniProtKB-KW"/>
</dbReference>
<evidence type="ECO:0000256" key="7">
    <source>
        <dbReference type="ARBA" id="ARBA00022989"/>
    </source>
</evidence>
<keyword evidence="6" id="KW-0067">ATP-binding</keyword>
<dbReference type="RefSeq" id="WP_125975799.1">
    <property type="nucleotide sequence ID" value="NZ_CP034433.1"/>
</dbReference>
<dbReference type="PANTHER" id="PTHR24221">
    <property type="entry name" value="ATP-BINDING CASSETTE SUB-FAMILY B"/>
    <property type="match status" value="1"/>
</dbReference>
<dbReference type="GO" id="GO:0030253">
    <property type="term" value="P:protein secretion by the type I secretion system"/>
    <property type="evidence" value="ECO:0007669"/>
    <property type="project" value="InterPro"/>
</dbReference>
<keyword evidence="13" id="KW-1185">Reference proteome</keyword>
<feature type="transmembrane region" description="Helical" evidence="9">
    <location>
        <begin position="145"/>
        <end position="174"/>
    </location>
</feature>
<dbReference type="NCBIfam" id="TIGR01842">
    <property type="entry name" value="type_I_sec_PrtD"/>
    <property type="match status" value="1"/>
</dbReference>
<dbReference type="GO" id="GO:0005886">
    <property type="term" value="C:plasma membrane"/>
    <property type="evidence" value="ECO:0007669"/>
    <property type="project" value="UniProtKB-SubCell"/>
</dbReference>
<evidence type="ECO:0000259" key="10">
    <source>
        <dbReference type="PROSITE" id="PS50893"/>
    </source>
</evidence>
<accession>A0A3S8ZWJ4</accession>
<proteinExistence type="predicted"/>
<dbReference type="GO" id="GO:0016887">
    <property type="term" value="F:ATP hydrolysis activity"/>
    <property type="evidence" value="ECO:0007669"/>
    <property type="project" value="InterPro"/>
</dbReference>
<feature type="transmembrane region" description="Helical" evidence="9">
    <location>
        <begin position="21"/>
        <end position="45"/>
    </location>
</feature>
<dbReference type="GO" id="GO:0030256">
    <property type="term" value="C:type I protein secretion system complex"/>
    <property type="evidence" value="ECO:0007669"/>
    <property type="project" value="InterPro"/>
</dbReference>
<dbReference type="KEGG" id="iod:EJO50_15910"/>
<evidence type="ECO:0000256" key="8">
    <source>
        <dbReference type="ARBA" id="ARBA00023136"/>
    </source>
</evidence>
<dbReference type="InterPro" id="IPR036640">
    <property type="entry name" value="ABC1_TM_sf"/>
</dbReference>
<keyword evidence="7 9" id="KW-1133">Transmembrane helix</keyword>
<dbReference type="GO" id="GO:0034040">
    <property type="term" value="F:ATPase-coupled lipid transmembrane transporter activity"/>
    <property type="evidence" value="ECO:0007669"/>
    <property type="project" value="TreeGrafter"/>
</dbReference>
<dbReference type="InterPro" id="IPR027417">
    <property type="entry name" value="P-loop_NTPase"/>
</dbReference>
<dbReference type="InterPro" id="IPR011527">
    <property type="entry name" value="ABC1_TM_dom"/>
</dbReference>
<organism evidence="12 13">
    <name type="scientific">Iodobacter ciconiae</name>
    <dbReference type="NCBI Taxonomy" id="2496266"/>
    <lineage>
        <taxon>Bacteria</taxon>
        <taxon>Pseudomonadati</taxon>
        <taxon>Pseudomonadota</taxon>
        <taxon>Betaproteobacteria</taxon>
        <taxon>Neisseriales</taxon>
        <taxon>Chitinibacteraceae</taxon>
        <taxon>Iodobacter</taxon>
    </lineage>
</organism>
<dbReference type="InterPro" id="IPR003439">
    <property type="entry name" value="ABC_transporter-like_ATP-bd"/>
</dbReference>
<dbReference type="InterPro" id="IPR017871">
    <property type="entry name" value="ABC_transporter-like_CS"/>
</dbReference>
<evidence type="ECO:0000313" key="13">
    <source>
        <dbReference type="Proteomes" id="UP000282438"/>
    </source>
</evidence>
<dbReference type="GO" id="GO:0140359">
    <property type="term" value="F:ABC-type transporter activity"/>
    <property type="evidence" value="ECO:0007669"/>
    <property type="project" value="InterPro"/>
</dbReference>
<dbReference type="AlphaFoldDB" id="A0A3S8ZWJ4"/>
<evidence type="ECO:0000256" key="3">
    <source>
        <dbReference type="ARBA" id="ARBA00022475"/>
    </source>
</evidence>
<evidence type="ECO:0000256" key="6">
    <source>
        <dbReference type="ARBA" id="ARBA00022840"/>
    </source>
</evidence>
<evidence type="ECO:0000256" key="9">
    <source>
        <dbReference type="SAM" id="Phobius"/>
    </source>
</evidence>
<dbReference type="Proteomes" id="UP000282438">
    <property type="component" value="Chromosome"/>
</dbReference>
<dbReference type="Pfam" id="PF00664">
    <property type="entry name" value="ABC_membrane"/>
    <property type="match status" value="1"/>
</dbReference>
<sequence length="572" mass="61536">MKQHLQPRSELASVLHGLRQHFIIAGVFSFFINLLMLVPSIYMLQVYDRVLASRNETTLIMITVITLGLYGLMSLLEMVRSRLLVRISSKLDSQLNARVFTAAFERNLRAGNSDAGLALGDLNNIRQFLTGQGLFAFFDAPWAPIYLAVLFMLGSLLGWLAVVGAVLLASLAYITELVSKKPIAEATTHSNLATSFANNNLRNAEVIEAMGMLGGLMQRWYKHHGKFLALQGEASDKAGGISAITKFTRISLQSLILGAGALLVIEGSTTPGAMIAGSILMGRALAPIELAIGTWKQFISVRSAYSRLQELMHTFPARSIGMSLPRPSGQLLVDNASAMIPGTQNMVIRGMNFGMAAGQILGVVGPSASGKSSLARLLVGIWPTVMGKVRLDGVDVYTWNKAELGPHLGYLPQDVELFSGTIAENISRFGEIDSEKVVAAAQMADVHEMILRLPKGYDTSIGEGGSGLSGGQRQRIGLARALYGNPSLIVLDEPNANLDELGERALVQAILKAKEAGATIVLITHRTHVLAIVDLLLVMNEGTLRYYGPRDQVLAALNPPPAVAPSMAEQQS</sequence>
<keyword evidence="8 9" id="KW-0472">Membrane</keyword>
<dbReference type="PROSITE" id="PS50929">
    <property type="entry name" value="ABC_TM1F"/>
    <property type="match status" value="1"/>
</dbReference>
<dbReference type="PANTHER" id="PTHR24221:SF248">
    <property type="entry name" value="ABC TRANSPORTER TRANSMEMBRANE REGION"/>
    <property type="match status" value="1"/>
</dbReference>
<name>A0A3S8ZWJ4_9NEIS</name>
<evidence type="ECO:0000256" key="2">
    <source>
        <dbReference type="ARBA" id="ARBA00022448"/>
    </source>
</evidence>
<dbReference type="PROSITE" id="PS00211">
    <property type="entry name" value="ABC_TRANSPORTER_1"/>
    <property type="match status" value="1"/>
</dbReference>
<dbReference type="EMBL" id="CP034433">
    <property type="protein sequence ID" value="AZN37818.1"/>
    <property type="molecule type" value="Genomic_DNA"/>
</dbReference>
<keyword evidence="2" id="KW-0813">Transport</keyword>
<feature type="domain" description="ABC transmembrane type-1" evidence="11">
    <location>
        <begin position="23"/>
        <end position="300"/>
    </location>
</feature>
<comment type="subcellular location">
    <subcellularLocation>
        <location evidence="1">Cell membrane</location>
        <topology evidence="1">Multi-pass membrane protein</topology>
    </subcellularLocation>
</comment>
<keyword evidence="3" id="KW-1003">Cell membrane</keyword>
<keyword evidence="5" id="KW-0547">Nucleotide-binding</keyword>
<dbReference type="Pfam" id="PF00005">
    <property type="entry name" value="ABC_tran"/>
    <property type="match status" value="1"/>
</dbReference>
<dbReference type="SUPFAM" id="SSF90123">
    <property type="entry name" value="ABC transporter transmembrane region"/>
    <property type="match status" value="1"/>
</dbReference>
<dbReference type="InterPro" id="IPR047957">
    <property type="entry name" value="ABC_AprD-like_6TM"/>
</dbReference>
<dbReference type="InterPro" id="IPR003593">
    <property type="entry name" value="AAA+_ATPase"/>
</dbReference>
<dbReference type="FunFam" id="1.20.1560.10:FF:000109">
    <property type="entry name" value="Alkaline protease secretion ATP-binding protein aprD"/>
    <property type="match status" value="1"/>
</dbReference>
<evidence type="ECO:0000256" key="1">
    <source>
        <dbReference type="ARBA" id="ARBA00004651"/>
    </source>
</evidence>
<evidence type="ECO:0000256" key="4">
    <source>
        <dbReference type="ARBA" id="ARBA00022692"/>
    </source>
</evidence>
<dbReference type="InterPro" id="IPR010128">
    <property type="entry name" value="ATPase_T1SS_PrtD-like"/>
</dbReference>
<keyword evidence="4 9" id="KW-0812">Transmembrane</keyword>
<dbReference type="PROSITE" id="PS50893">
    <property type="entry name" value="ABC_TRANSPORTER_2"/>
    <property type="match status" value="1"/>
</dbReference>
<dbReference type="SMART" id="SM00382">
    <property type="entry name" value="AAA"/>
    <property type="match status" value="1"/>
</dbReference>
<dbReference type="Gene3D" id="1.20.1560.10">
    <property type="entry name" value="ABC transporter type 1, transmembrane domain"/>
    <property type="match status" value="1"/>
</dbReference>
<evidence type="ECO:0000313" key="12">
    <source>
        <dbReference type="EMBL" id="AZN37818.1"/>
    </source>
</evidence>
<dbReference type="FunFam" id="3.40.50.300:FF:001444">
    <property type="entry name" value="ABC transporter ATP-binding protein"/>
    <property type="match status" value="1"/>
</dbReference>
<dbReference type="OrthoDB" id="8554730at2"/>